<name>A0AC34RH54_9BILA</name>
<dbReference type="Proteomes" id="UP000887576">
    <property type="component" value="Unplaced"/>
</dbReference>
<evidence type="ECO:0000313" key="1">
    <source>
        <dbReference type="Proteomes" id="UP000887576"/>
    </source>
</evidence>
<dbReference type="WBParaSite" id="JU765_v2.g6515.t1">
    <property type="protein sequence ID" value="JU765_v2.g6515.t1"/>
    <property type="gene ID" value="JU765_v2.g6515"/>
</dbReference>
<sequence length="319" mass="37817">MYGIKHSFQDNTQNIPFYIWDFYDRAKDGELELVRHYLPQHVIHDSNPETQGWFVIYNLTATGRKPENELVVKADLRLRFGKEIPTAEEYRQRTVIQDDEEDEPALMTTSWEQYNIYEVDPELREVRRLLDSRFIPEDSLRRGYRWIDFDVTASLSRRRRGDNQETVEYYVERVPADHVPMFIDLRESAALIVQIETPSGTTRHRSKREAKRKKGKKRKQHHSMPKANDLCRLESLWIDFKDLDWDGWIISPSGYQAQSMSWKMYRYATIRQTKLHKSCYNAIIDPFIKSKCCSSTIDQRNITVVHSYPQMIVDACGCH</sequence>
<accession>A0AC34RH54</accession>
<protein>
    <submittedName>
        <fullName evidence="2">TGF-beta family profile domain-containing protein</fullName>
    </submittedName>
</protein>
<reference evidence="2" key="1">
    <citation type="submission" date="2022-11" db="UniProtKB">
        <authorList>
            <consortium name="WormBaseParasite"/>
        </authorList>
    </citation>
    <scope>IDENTIFICATION</scope>
</reference>
<proteinExistence type="predicted"/>
<organism evidence="1 2">
    <name type="scientific">Panagrolaimus sp. JU765</name>
    <dbReference type="NCBI Taxonomy" id="591449"/>
    <lineage>
        <taxon>Eukaryota</taxon>
        <taxon>Metazoa</taxon>
        <taxon>Ecdysozoa</taxon>
        <taxon>Nematoda</taxon>
        <taxon>Chromadorea</taxon>
        <taxon>Rhabditida</taxon>
        <taxon>Tylenchina</taxon>
        <taxon>Panagrolaimomorpha</taxon>
        <taxon>Panagrolaimoidea</taxon>
        <taxon>Panagrolaimidae</taxon>
        <taxon>Panagrolaimus</taxon>
    </lineage>
</organism>
<evidence type="ECO:0000313" key="2">
    <source>
        <dbReference type="WBParaSite" id="JU765_v2.g6515.t1"/>
    </source>
</evidence>